<dbReference type="OrthoDB" id="514474at2"/>
<dbReference type="STRING" id="1781255.BH720_07370"/>
<proteinExistence type="predicted"/>
<name>A0A1E5QMU4_9CYAN</name>
<organism evidence="1">
    <name type="scientific">Desertifilum tharense IPPAS B-1220</name>
    <dbReference type="NCBI Taxonomy" id="1781255"/>
    <lineage>
        <taxon>Bacteria</taxon>
        <taxon>Bacillati</taxon>
        <taxon>Cyanobacteriota</taxon>
        <taxon>Cyanophyceae</taxon>
        <taxon>Desertifilales</taxon>
        <taxon>Desertifilaceae</taxon>
        <taxon>Desertifilum</taxon>
    </lineage>
</organism>
<dbReference type="EMBL" id="MJGC01000043">
    <property type="protein sequence ID" value="OEJ75914.1"/>
    <property type="molecule type" value="Genomic_DNA"/>
</dbReference>
<comment type="caution">
    <text evidence="1">The sequence shown here is derived from an EMBL/GenBank/DDBJ whole genome shotgun (WGS) entry which is preliminary data.</text>
</comment>
<dbReference type="AlphaFoldDB" id="A0A1E5QMU4"/>
<evidence type="ECO:0000313" key="1">
    <source>
        <dbReference type="EMBL" id="OEJ75914.1"/>
    </source>
</evidence>
<reference evidence="1" key="1">
    <citation type="submission" date="2016-09" db="EMBL/GenBank/DDBJ databases">
        <title>Draft genome of thermotolerant cyanobacterium Desertifilum sp. strain IPPAS B-1220.</title>
        <authorList>
            <person name="Sinetova M.A."/>
            <person name="Bolakhan K."/>
            <person name="Zayadan B.K."/>
            <person name="Mironov K.S."/>
            <person name="Ustinova V."/>
            <person name="Kupriyanova E.V."/>
            <person name="Sidorov R.A."/>
            <person name="Skrypnik A.N."/>
            <person name="Gogoleva N.E."/>
            <person name="Gogolev Y.V."/>
            <person name="Los D.A."/>
        </authorList>
    </citation>
    <scope>NUCLEOTIDE SEQUENCE [LARGE SCALE GENOMIC DNA]</scope>
    <source>
        <strain evidence="1">IPPAS B-1220</strain>
    </source>
</reference>
<protein>
    <submittedName>
        <fullName evidence="1">Uncharacterized protein</fullName>
    </submittedName>
</protein>
<dbReference type="RefSeq" id="WP_069966532.1">
    <property type="nucleotide sequence ID" value="NZ_CM124774.1"/>
</dbReference>
<sequence>MKRFLLAGFSVFFFSSIPHLPVRAESTKAISTPPTTVTSIRPFNLVYLAYQGYFSEAGIPGYGGLIAAYNAKRIDATDLVEQAIEQNRLPASMRNDSAYLRDVETQLAGLRNRSN</sequence>
<accession>A0A1E5QMU4</accession>
<gene>
    <name evidence="1" type="ORF">BH720_07370</name>
</gene>